<dbReference type="InterPro" id="IPR044076">
    <property type="entry name" value="Ribosomal_P2"/>
</dbReference>
<protein>
    <submittedName>
        <fullName evidence="5">60s acidic ribosomal protein P2</fullName>
    </submittedName>
</protein>
<evidence type="ECO:0000256" key="4">
    <source>
        <dbReference type="SAM" id="MobiDB-lite"/>
    </source>
</evidence>
<dbReference type="Gene3D" id="1.10.10.1410">
    <property type="match status" value="1"/>
</dbReference>
<dbReference type="AlphaFoldDB" id="A0A1J4MPI3"/>
<dbReference type="EMBL" id="LRBS01000070">
    <property type="protein sequence ID" value="OII75967.1"/>
    <property type="molecule type" value="Genomic_DNA"/>
</dbReference>
<sequence length="109" mass="11433">MSMKYVAAYLLCVTAGNESPSSKDISSVLSSVGIDCDEEIINVLIKNMQGHLPHEVIASGLSKLQTVSVGSNVTNTLGATASTDPNTAVAPAKEEEEEEEADLGFSLFD</sequence>
<keyword evidence="3" id="KW-0687">Ribonucleoprotein</keyword>
<dbReference type="InterPro" id="IPR027534">
    <property type="entry name" value="Ribosomal_P1/P2"/>
</dbReference>
<dbReference type="RefSeq" id="XP_067067813.1">
    <property type="nucleotide sequence ID" value="XM_067211090.1"/>
</dbReference>
<dbReference type="InterPro" id="IPR038716">
    <property type="entry name" value="P1/P2_N_sf"/>
</dbReference>
<dbReference type="VEuPathDB" id="CryptoDB:cand_008500"/>
<organism evidence="5 6">
    <name type="scientific">Cryptosporidium andersoni</name>
    <dbReference type="NCBI Taxonomy" id="117008"/>
    <lineage>
        <taxon>Eukaryota</taxon>
        <taxon>Sar</taxon>
        <taxon>Alveolata</taxon>
        <taxon>Apicomplexa</taxon>
        <taxon>Conoidasida</taxon>
        <taxon>Coccidia</taxon>
        <taxon>Eucoccidiorida</taxon>
        <taxon>Eimeriorina</taxon>
        <taxon>Cryptosporidiidae</taxon>
        <taxon>Cryptosporidium</taxon>
    </lineage>
</organism>
<accession>A0A1J4MPI3</accession>
<feature type="region of interest" description="Disordered" evidence="4">
    <location>
        <begin position="76"/>
        <end position="109"/>
    </location>
</feature>
<reference evidence="5 6" key="1">
    <citation type="submission" date="2016-10" db="EMBL/GenBank/DDBJ databases">
        <title>Reductive evolution of mitochondrial metabolism and differential evolution of invasion-related proteins in Cryptosporidium.</title>
        <authorList>
            <person name="Liu S."/>
            <person name="Roellig D.M."/>
            <person name="Guo Y."/>
            <person name="Li N."/>
            <person name="Frace M.A."/>
            <person name="Tang K."/>
            <person name="Zhang L."/>
            <person name="Feng Y."/>
            <person name="Xiao L."/>
        </authorList>
    </citation>
    <scope>NUCLEOTIDE SEQUENCE [LARGE SCALE GENOMIC DNA]</scope>
    <source>
        <strain evidence="5">30847</strain>
    </source>
</reference>
<evidence type="ECO:0000256" key="1">
    <source>
        <dbReference type="ARBA" id="ARBA00005436"/>
    </source>
</evidence>
<dbReference type="PANTHER" id="PTHR21141">
    <property type="entry name" value="60S ACIDIC RIBOSOMAL PROTEIN FAMILY MEMBER"/>
    <property type="match status" value="1"/>
</dbReference>
<evidence type="ECO:0000313" key="5">
    <source>
        <dbReference type="EMBL" id="OII75967.1"/>
    </source>
</evidence>
<keyword evidence="2 5" id="KW-0689">Ribosomal protein</keyword>
<dbReference type="CDD" id="cd05833">
    <property type="entry name" value="Ribosomal_P2"/>
    <property type="match status" value="1"/>
</dbReference>
<dbReference type="FunFam" id="1.10.10.1410:FF:000002">
    <property type="entry name" value="60S acidic ribosomal protein P2"/>
    <property type="match status" value="1"/>
</dbReference>
<evidence type="ECO:0000256" key="3">
    <source>
        <dbReference type="ARBA" id="ARBA00023274"/>
    </source>
</evidence>
<dbReference type="GO" id="GO:0002182">
    <property type="term" value="P:cytoplasmic translational elongation"/>
    <property type="evidence" value="ECO:0007669"/>
    <property type="project" value="InterPro"/>
</dbReference>
<keyword evidence="6" id="KW-1185">Reference proteome</keyword>
<evidence type="ECO:0000256" key="2">
    <source>
        <dbReference type="ARBA" id="ARBA00022980"/>
    </source>
</evidence>
<comment type="caution">
    <text evidence="5">The sequence shown here is derived from an EMBL/GenBank/DDBJ whole genome shotgun (WGS) entry which is preliminary data.</text>
</comment>
<evidence type="ECO:0000313" key="6">
    <source>
        <dbReference type="Proteomes" id="UP000186804"/>
    </source>
</evidence>
<dbReference type="HAMAP" id="MF_01478">
    <property type="entry name" value="Ribosomal_L12_arch"/>
    <property type="match status" value="1"/>
</dbReference>
<name>A0A1J4MPI3_9CRYT</name>
<dbReference type="Proteomes" id="UP000186804">
    <property type="component" value="Unassembled WGS sequence"/>
</dbReference>
<dbReference type="OrthoDB" id="1227494at2759"/>
<dbReference type="GO" id="GO:0022625">
    <property type="term" value="C:cytosolic large ribosomal subunit"/>
    <property type="evidence" value="ECO:0007669"/>
    <property type="project" value="InterPro"/>
</dbReference>
<dbReference type="GO" id="GO:0003735">
    <property type="term" value="F:structural constituent of ribosome"/>
    <property type="evidence" value="ECO:0007669"/>
    <property type="project" value="InterPro"/>
</dbReference>
<feature type="compositionally biased region" description="Polar residues" evidence="4">
    <location>
        <begin position="76"/>
        <end position="86"/>
    </location>
</feature>
<dbReference type="GeneID" id="92365035"/>
<gene>
    <name evidence="5" type="ORF">cand_008500</name>
</gene>
<proteinExistence type="inferred from homology"/>
<dbReference type="Pfam" id="PF00428">
    <property type="entry name" value="Ribosomal_60s"/>
    <property type="match status" value="1"/>
</dbReference>
<comment type="similarity">
    <text evidence="1">Belongs to the eukaryotic ribosomal protein P1/P2 family.</text>
</comment>
<dbReference type="PANTHER" id="PTHR21141:SF5">
    <property type="entry name" value="LARGE RIBOSOMAL SUBUNIT PROTEIN P2"/>
    <property type="match status" value="1"/>
</dbReference>